<feature type="compositionally biased region" description="Acidic residues" evidence="1">
    <location>
        <begin position="265"/>
        <end position="277"/>
    </location>
</feature>
<dbReference type="Pfam" id="PF09808">
    <property type="entry name" value="SNAPC1"/>
    <property type="match status" value="1"/>
</dbReference>
<dbReference type="AlphaFoldDB" id="A0A087GJA1"/>
<feature type="region of interest" description="Disordered" evidence="1">
    <location>
        <begin position="259"/>
        <end position="283"/>
    </location>
</feature>
<dbReference type="GO" id="GO:0042796">
    <property type="term" value="P:snRNA transcription by RNA polymerase III"/>
    <property type="evidence" value="ECO:0007669"/>
    <property type="project" value="TreeGrafter"/>
</dbReference>
<proteinExistence type="predicted"/>
<dbReference type="OrthoDB" id="20127at2759"/>
<gene>
    <name evidence="2" type="ordered locus">AALP_Aa7g199100</name>
</gene>
<reference evidence="3" key="1">
    <citation type="journal article" date="2015" name="Nat. Plants">
        <title>Genome expansion of Arabis alpina linked with retrotransposition and reduced symmetric DNA methylation.</title>
        <authorList>
            <person name="Willing E.M."/>
            <person name="Rawat V."/>
            <person name="Mandakova T."/>
            <person name="Maumus F."/>
            <person name="James G.V."/>
            <person name="Nordstroem K.J."/>
            <person name="Becker C."/>
            <person name="Warthmann N."/>
            <person name="Chica C."/>
            <person name="Szarzynska B."/>
            <person name="Zytnicki M."/>
            <person name="Albani M.C."/>
            <person name="Kiefer C."/>
            <person name="Bergonzi S."/>
            <person name="Castaings L."/>
            <person name="Mateos J.L."/>
            <person name="Berns M.C."/>
            <person name="Bujdoso N."/>
            <person name="Piofczyk T."/>
            <person name="de Lorenzo L."/>
            <person name="Barrero-Sicilia C."/>
            <person name="Mateos I."/>
            <person name="Piednoel M."/>
            <person name="Hagmann J."/>
            <person name="Chen-Min-Tao R."/>
            <person name="Iglesias-Fernandez R."/>
            <person name="Schuster S.C."/>
            <person name="Alonso-Blanco C."/>
            <person name="Roudier F."/>
            <person name="Carbonero P."/>
            <person name="Paz-Ares J."/>
            <person name="Davis S.J."/>
            <person name="Pecinka A."/>
            <person name="Quesneville H."/>
            <person name="Colot V."/>
            <person name="Lysak M.A."/>
            <person name="Weigel D."/>
            <person name="Coupland G."/>
            <person name="Schneeberger K."/>
        </authorList>
    </citation>
    <scope>NUCLEOTIDE SEQUENCE [LARGE SCALE GENOMIC DNA]</scope>
    <source>
        <strain evidence="3">cv. Pajares</strain>
    </source>
</reference>
<protein>
    <recommendedName>
        <fullName evidence="4">Small nuclear RNA activating complex (SNAPc), subunit SNAP43 protein</fullName>
    </recommendedName>
</protein>
<dbReference type="GO" id="GO:0043565">
    <property type="term" value="F:sequence-specific DNA binding"/>
    <property type="evidence" value="ECO:0007669"/>
    <property type="project" value="TreeGrafter"/>
</dbReference>
<evidence type="ECO:0000313" key="3">
    <source>
        <dbReference type="Proteomes" id="UP000029120"/>
    </source>
</evidence>
<dbReference type="EMBL" id="CM002875">
    <property type="protein sequence ID" value="KFK29953.1"/>
    <property type="molecule type" value="Genomic_DNA"/>
</dbReference>
<evidence type="ECO:0008006" key="4">
    <source>
        <dbReference type="Google" id="ProtNLM"/>
    </source>
</evidence>
<sequence length="283" mass="32860">MSLSSCKRDINELIDEFVEGDFTAFADMKRVWLSRKFSYIFEAIPNTNIAFFIQSLYAHIIGHMVSIHSLSRRLGGLYCLYCLHETQPFKPKFRIYISLKELEKLRDVIVEVKDKGVEIAVVVAKQMLDKNVFIFGAVDLNEASATETINQLTELQNARVRFAYEKLISDTKIEQFIHLEMGNEVDLDSLHKMSSKYAEAKKRAIKVAGELVEIEDIRHISEEKELMGERMEKLKEEWDSQRFSFYEQTRLDCLTTTQKRVESGKDDDDDDGFDELESLLSRN</sequence>
<dbReference type="PANTHER" id="PTHR15131:SF3">
    <property type="entry name" value="SNRNA-ACTIVATING PROTEIN COMPLEX SUBUNIT 1"/>
    <property type="match status" value="1"/>
</dbReference>
<evidence type="ECO:0000256" key="1">
    <source>
        <dbReference type="SAM" id="MobiDB-lite"/>
    </source>
</evidence>
<dbReference type="InterPro" id="IPR019188">
    <property type="entry name" value="SNAPC1"/>
</dbReference>
<dbReference type="eggNOG" id="ENOG502QVHE">
    <property type="taxonomic scope" value="Eukaryota"/>
</dbReference>
<dbReference type="OMA" id="ADFKRVW"/>
<name>A0A087GJA1_ARAAL</name>
<dbReference type="GO" id="GO:0019185">
    <property type="term" value="C:snRNA-activating protein complex"/>
    <property type="evidence" value="ECO:0007669"/>
    <property type="project" value="TreeGrafter"/>
</dbReference>
<organism evidence="2 3">
    <name type="scientific">Arabis alpina</name>
    <name type="common">Alpine rock-cress</name>
    <dbReference type="NCBI Taxonomy" id="50452"/>
    <lineage>
        <taxon>Eukaryota</taxon>
        <taxon>Viridiplantae</taxon>
        <taxon>Streptophyta</taxon>
        <taxon>Embryophyta</taxon>
        <taxon>Tracheophyta</taxon>
        <taxon>Spermatophyta</taxon>
        <taxon>Magnoliopsida</taxon>
        <taxon>eudicotyledons</taxon>
        <taxon>Gunneridae</taxon>
        <taxon>Pentapetalae</taxon>
        <taxon>rosids</taxon>
        <taxon>malvids</taxon>
        <taxon>Brassicales</taxon>
        <taxon>Brassicaceae</taxon>
        <taxon>Arabideae</taxon>
        <taxon>Arabis</taxon>
    </lineage>
</organism>
<evidence type="ECO:0000313" key="2">
    <source>
        <dbReference type="EMBL" id="KFK29953.1"/>
    </source>
</evidence>
<dbReference type="GO" id="GO:0042795">
    <property type="term" value="P:snRNA transcription by RNA polymerase II"/>
    <property type="evidence" value="ECO:0007669"/>
    <property type="project" value="TreeGrafter"/>
</dbReference>
<dbReference type="Proteomes" id="UP000029120">
    <property type="component" value="Chromosome 7"/>
</dbReference>
<dbReference type="PANTHER" id="PTHR15131">
    <property type="entry name" value="SMALL NUCLEAR RNA ACTIVATING COMPLEX, POLYPEPTIDE 1"/>
    <property type="match status" value="1"/>
</dbReference>
<keyword evidence="3" id="KW-1185">Reference proteome</keyword>
<accession>A0A087GJA1</accession>
<dbReference type="Gramene" id="KFK29953">
    <property type="protein sequence ID" value="KFK29953"/>
    <property type="gene ID" value="AALP_AA7G199100"/>
</dbReference>